<evidence type="ECO:0000256" key="2">
    <source>
        <dbReference type="ARBA" id="ARBA00022833"/>
    </source>
</evidence>
<evidence type="ECO:0000256" key="6">
    <source>
        <dbReference type="SAM" id="MobiDB-lite"/>
    </source>
</evidence>
<proteinExistence type="predicted"/>
<dbReference type="HOGENOM" id="CLU_009184_1_0_1"/>
<evidence type="ECO:0000313" key="8">
    <source>
        <dbReference type="EMBL" id="KIW19440.1"/>
    </source>
</evidence>
<dbReference type="RefSeq" id="XP_016239656.1">
    <property type="nucleotide sequence ID" value="XM_016374380.1"/>
</dbReference>
<gene>
    <name evidence="8" type="ORF">PV08_00012</name>
</gene>
<name>A0A0D2BLJ6_9EURO</name>
<dbReference type="GeneID" id="27327095"/>
<keyword evidence="4" id="KW-0804">Transcription</keyword>
<dbReference type="GO" id="GO:0006351">
    <property type="term" value="P:DNA-templated transcription"/>
    <property type="evidence" value="ECO:0007669"/>
    <property type="project" value="InterPro"/>
</dbReference>
<dbReference type="CDD" id="cd12148">
    <property type="entry name" value="fungal_TF_MHR"/>
    <property type="match status" value="1"/>
</dbReference>
<dbReference type="GO" id="GO:0008270">
    <property type="term" value="F:zinc ion binding"/>
    <property type="evidence" value="ECO:0007669"/>
    <property type="project" value="InterPro"/>
</dbReference>
<feature type="region of interest" description="Disordered" evidence="6">
    <location>
        <begin position="1"/>
        <end position="20"/>
    </location>
</feature>
<evidence type="ECO:0000313" key="9">
    <source>
        <dbReference type="Proteomes" id="UP000053328"/>
    </source>
</evidence>
<organism evidence="8 9">
    <name type="scientific">Exophiala spinifera</name>
    <dbReference type="NCBI Taxonomy" id="91928"/>
    <lineage>
        <taxon>Eukaryota</taxon>
        <taxon>Fungi</taxon>
        <taxon>Dikarya</taxon>
        <taxon>Ascomycota</taxon>
        <taxon>Pezizomycotina</taxon>
        <taxon>Eurotiomycetes</taxon>
        <taxon>Chaetothyriomycetidae</taxon>
        <taxon>Chaetothyriales</taxon>
        <taxon>Herpotrichiellaceae</taxon>
        <taxon>Exophiala</taxon>
    </lineage>
</organism>
<dbReference type="PANTHER" id="PTHR47660">
    <property type="entry name" value="TRANSCRIPTION FACTOR WITH C2H2 AND ZN(2)-CYS(6) DNA BINDING DOMAIN (EUROFUNG)-RELATED-RELATED"/>
    <property type="match status" value="1"/>
</dbReference>
<keyword evidence="5" id="KW-0539">Nucleus</keyword>
<evidence type="ECO:0000256" key="4">
    <source>
        <dbReference type="ARBA" id="ARBA00023163"/>
    </source>
</evidence>
<evidence type="ECO:0000256" key="3">
    <source>
        <dbReference type="ARBA" id="ARBA00023015"/>
    </source>
</evidence>
<dbReference type="AlphaFoldDB" id="A0A0D2BLJ6"/>
<reference evidence="8 9" key="1">
    <citation type="submission" date="2015-01" db="EMBL/GenBank/DDBJ databases">
        <title>The Genome Sequence of Exophiala spinifera CBS89968.</title>
        <authorList>
            <consortium name="The Broad Institute Genomics Platform"/>
            <person name="Cuomo C."/>
            <person name="de Hoog S."/>
            <person name="Gorbushina A."/>
            <person name="Stielow B."/>
            <person name="Teixiera M."/>
            <person name="Abouelleil A."/>
            <person name="Chapman S.B."/>
            <person name="Priest M."/>
            <person name="Young S.K."/>
            <person name="Wortman J."/>
            <person name="Nusbaum C."/>
            <person name="Birren B."/>
        </authorList>
    </citation>
    <scope>NUCLEOTIDE SEQUENCE [LARGE SCALE GENOMIC DNA]</scope>
    <source>
        <strain evidence="8 9">CBS 89968</strain>
    </source>
</reference>
<keyword evidence="2" id="KW-0862">Zinc</keyword>
<dbReference type="VEuPathDB" id="FungiDB:PV08_00012"/>
<sequence>MSTPRNHSSGLVSDSHIQPQSISATYADPSSNYEETPEMPVLQDAPYVTSPSLVYASDTQNHLPNNCSQSLSSFAGFPPEDILKDDSFAPYDDTNFDWFMQAAPETQNLGFFEMPFDSANSNLFPHKVTQNAQNPAAMYHESEPAKENWLLNGTASAGCPSAIPQLSVIRVNPSQTGFYCQLERLTESDRARVQQSIRLALERPLWTPISLENFPSKETLDHCVDLFFANWNPIVSFIHRPTFNPTTAPEVLLISMACIGARFTKFSGAPGFSSALAELGRRLLIATVERSPEVARTETYFTSQLLLGVYGYCSADKTLFTYIDSLRGILVRNGKLIGLFRDPPTRVSDSSGNKTESQWMTWVAAERWRRIGWAVYEFDASVSFLHNQRPLFSTGDMMLSLPSDASCWDAPSAHSWMALRSQGSADNVLTHFRLAVRSTFDTSLSEDFQFNDGQHLHLIVLTLARFLWSIKELQASPLQDVVPEQWPFLAHKSNLLDKLDSYLTPLSIARMSGNDQELRQAVARALMIHISHLYGANDLMDWLPGLLRSAGKSEMIKERMKTWGKEDPVRLRRVIYHSAQIIAISRDFPFNAPYEPFFVFHAGAALWCAAQLLGEAPTDSESDNSVNLLFLDRHITDGDVDYFKVLKWIREGGSVVIGLHGVPILGAQSSHVQVMEETVRILRNMRVWALSGAFIDVLRRFI</sequence>
<evidence type="ECO:0000256" key="5">
    <source>
        <dbReference type="ARBA" id="ARBA00023242"/>
    </source>
</evidence>
<accession>A0A0D2BLJ6</accession>
<evidence type="ECO:0000259" key="7">
    <source>
        <dbReference type="Pfam" id="PF04082"/>
    </source>
</evidence>
<dbReference type="Proteomes" id="UP000053328">
    <property type="component" value="Unassembled WGS sequence"/>
</dbReference>
<dbReference type="EMBL" id="KN847492">
    <property type="protein sequence ID" value="KIW19440.1"/>
    <property type="molecule type" value="Genomic_DNA"/>
</dbReference>
<protein>
    <recommendedName>
        <fullName evidence="7">Xylanolytic transcriptional activator regulatory domain-containing protein</fullName>
    </recommendedName>
</protein>
<keyword evidence="1" id="KW-0479">Metal-binding</keyword>
<dbReference type="InterPro" id="IPR007219">
    <property type="entry name" value="XnlR_reg_dom"/>
</dbReference>
<dbReference type="STRING" id="91928.A0A0D2BLJ6"/>
<dbReference type="Pfam" id="PF04082">
    <property type="entry name" value="Fungal_trans"/>
    <property type="match status" value="1"/>
</dbReference>
<dbReference type="OrthoDB" id="1405595at2759"/>
<dbReference type="GO" id="GO:0003677">
    <property type="term" value="F:DNA binding"/>
    <property type="evidence" value="ECO:0007669"/>
    <property type="project" value="InterPro"/>
</dbReference>
<keyword evidence="9" id="KW-1185">Reference proteome</keyword>
<keyword evidence="3" id="KW-0805">Transcription regulation</keyword>
<dbReference type="PANTHER" id="PTHR47660:SF2">
    <property type="entry name" value="TRANSCRIPTION FACTOR WITH C2H2 AND ZN(2)-CYS(6) DNA BINDING DOMAIN (EUROFUNG)"/>
    <property type="match status" value="1"/>
</dbReference>
<evidence type="ECO:0000256" key="1">
    <source>
        <dbReference type="ARBA" id="ARBA00022723"/>
    </source>
</evidence>
<feature type="domain" description="Xylanolytic transcriptional activator regulatory" evidence="7">
    <location>
        <begin position="225"/>
        <end position="422"/>
    </location>
</feature>